<organism evidence="2 3">
    <name type="scientific">Bagarius yarrelli</name>
    <name type="common">Goonch</name>
    <name type="synonym">Bagrus yarrelli</name>
    <dbReference type="NCBI Taxonomy" id="175774"/>
    <lineage>
        <taxon>Eukaryota</taxon>
        <taxon>Metazoa</taxon>
        <taxon>Chordata</taxon>
        <taxon>Craniata</taxon>
        <taxon>Vertebrata</taxon>
        <taxon>Euteleostomi</taxon>
        <taxon>Actinopterygii</taxon>
        <taxon>Neopterygii</taxon>
        <taxon>Teleostei</taxon>
        <taxon>Ostariophysi</taxon>
        <taxon>Siluriformes</taxon>
        <taxon>Sisoridae</taxon>
        <taxon>Sisorinae</taxon>
        <taxon>Bagarius</taxon>
    </lineage>
</organism>
<dbReference type="OrthoDB" id="10058436at2759"/>
<feature type="chain" id="PRO_5021701977" evidence="1">
    <location>
        <begin position="23"/>
        <end position="278"/>
    </location>
</feature>
<evidence type="ECO:0000256" key="1">
    <source>
        <dbReference type="SAM" id="SignalP"/>
    </source>
</evidence>
<proteinExistence type="predicted"/>
<gene>
    <name evidence="2" type="ORF">Baya_16688</name>
</gene>
<name>A0A556VXQ3_BAGYA</name>
<evidence type="ECO:0000313" key="3">
    <source>
        <dbReference type="Proteomes" id="UP000319801"/>
    </source>
</evidence>
<dbReference type="EMBL" id="VCAZ01000541">
    <property type="protein sequence ID" value="TVK90173.1"/>
    <property type="molecule type" value="Genomic_DNA"/>
</dbReference>
<evidence type="ECO:0000313" key="2">
    <source>
        <dbReference type="EMBL" id="TVK90173.1"/>
    </source>
</evidence>
<protein>
    <submittedName>
        <fullName evidence="2">Uncharacterized protein</fullName>
    </submittedName>
</protein>
<sequence length="278" mass="30201">MGAILAIVVEVAVAEIAAIAEAATAEAVATIAGAGLESAVEIGEAATAVVETATEAAAETAAEGATEAAGETAAEITSSTAAEITARVLKYIPQLFKLIKEACAIDAIFRVAEGILKEFLKYPEKYDKLKRAVDVLEKFNNKLNEIMKWLEDHKNDYVTLEGFDVSLESGILAKFLKQLFMALGNMKRLADDIDKINQNKQPIKDAQITTINRSMIRMTSALEALARFKEKKQSKIPALASLPVSIEEVEFWKLELGASPDTYSDDALNLLHLDIHKY</sequence>
<feature type="signal peptide" evidence="1">
    <location>
        <begin position="1"/>
        <end position="22"/>
    </location>
</feature>
<keyword evidence="3" id="KW-1185">Reference proteome</keyword>
<keyword evidence="1" id="KW-0732">Signal</keyword>
<comment type="caution">
    <text evidence="2">The sequence shown here is derived from an EMBL/GenBank/DDBJ whole genome shotgun (WGS) entry which is preliminary data.</text>
</comment>
<accession>A0A556VXQ3</accession>
<dbReference type="AlphaFoldDB" id="A0A556VXQ3"/>
<dbReference type="Proteomes" id="UP000319801">
    <property type="component" value="Unassembled WGS sequence"/>
</dbReference>
<reference evidence="2 3" key="1">
    <citation type="journal article" date="2019" name="Genome Biol. Evol.">
        <title>Whole-Genome Sequencing of the Giant Devil Catfish, Bagarius yarrelli.</title>
        <authorList>
            <person name="Jiang W."/>
            <person name="Lv Y."/>
            <person name="Cheng L."/>
            <person name="Yang K."/>
            <person name="Chao B."/>
            <person name="Wang X."/>
            <person name="Li Y."/>
            <person name="Pan X."/>
            <person name="You X."/>
            <person name="Zhang Y."/>
            <person name="Yang J."/>
            <person name="Li J."/>
            <person name="Zhang X."/>
            <person name="Liu S."/>
            <person name="Sun C."/>
            <person name="Yang J."/>
            <person name="Shi Q."/>
        </authorList>
    </citation>
    <scope>NUCLEOTIDE SEQUENCE [LARGE SCALE GENOMIC DNA]</scope>
    <source>
        <strain evidence="2">JWS20170419001</strain>
        <tissue evidence="2">Muscle</tissue>
    </source>
</reference>